<keyword evidence="3" id="KW-1003">Cell membrane</keyword>
<dbReference type="AlphaFoldDB" id="A0A1K1TC10"/>
<dbReference type="GO" id="GO:0005886">
    <property type="term" value="C:plasma membrane"/>
    <property type="evidence" value="ECO:0007669"/>
    <property type="project" value="UniProtKB-SubCell"/>
</dbReference>
<evidence type="ECO:0000313" key="9">
    <source>
        <dbReference type="EMBL" id="SFW98169.1"/>
    </source>
</evidence>
<protein>
    <submittedName>
        <fullName evidence="9">Binding-protein-dependent transport system inner membrane component</fullName>
    </submittedName>
</protein>
<sequence length="94" mass="9675">MALKAAGASRTAVVAGAILPECFPSFVATSLYSVEKAVRSAVVLGLVGAGGIGVELTSAMNLFRYNEAISIILVILVVVIAVEQVAKAIRKCII</sequence>
<dbReference type="PANTHER" id="PTHR30043">
    <property type="entry name" value="PHOSPHONATES TRANSPORT SYSTEM PERMEASE PROTEIN"/>
    <property type="match status" value="1"/>
</dbReference>
<reference evidence="9 10" key="1">
    <citation type="submission" date="2016-11" db="EMBL/GenBank/DDBJ databases">
        <authorList>
            <person name="Jaros S."/>
            <person name="Januszkiewicz K."/>
            <person name="Wedrychowicz H."/>
        </authorList>
    </citation>
    <scope>NUCLEOTIDE SEQUENCE [LARGE SCALE GENOMIC DNA]</scope>
    <source>
        <strain evidence="9 10">DSM 21637</strain>
    </source>
</reference>
<feature type="transmembrane region" description="Helical" evidence="7">
    <location>
        <begin position="12"/>
        <end position="34"/>
    </location>
</feature>
<dbReference type="InterPro" id="IPR000515">
    <property type="entry name" value="MetI-like"/>
</dbReference>
<feature type="transmembrane region" description="Helical" evidence="7">
    <location>
        <begin position="68"/>
        <end position="86"/>
    </location>
</feature>
<name>A0A1K1TC10_9GAMM</name>
<dbReference type="SUPFAM" id="SSF161098">
    <property type="entry name" value="MetI-like"/>
    <property type="match status" value="1"/>
</dbReference>
<keyword evidence="6 7" id="KW-0472">Membrane</keyword>
<dbReference type="Proteomes" id="UP000182350">
    <property type="component" value="Unassembled WGS sequence"/>
</dbReference>
<keyword evidence="4 7" id="KW-0812">Transmembrane</keyword>
<feature type="domain" description="ABC transmembrane type-1" evidence="8">
    <location>
        <begin position="1"/>
        <end position="86"/>
    </location>
</feature>
<dbReference type="EMBL" id="FPJW01000001">
    <property type="protein sequence ID" value="SFW98169.1"/>
    <property type="molecule type" value="Genomic_DNA"/>
</dbReference>
<keyword evidence="2 7" id="KW-0813">Transport</keyword>
<accession>A0A1K1TC10</accession>
<dbReference type="Pfam" id="PF00528">
    <property type="entry name" value="BPD_transp_1"/>
    <property type="match status" value="1"/>
</dbReference>
<organism evidence="9 10">
    <name type="scientific">Marinospirillum alkaliphilum DSM 21637</name>
    <dbReference type="NCBI Taxonomy" id="1122209"/>
    <lineage>
        <taxon>Bacteria</taxon>
        <taxon>Pseudomonadati</taxon>
        <taxon>Pseudomonadota</taxon>
        <taxon>Gammaproteobacteria</taxon>
        <taxon>Oceanospirillales</taxon>
        <taxon>Oceanospirillaceae</taxon>
        <taxon>Marinospirillum</taxon>
    </lineage>
</organism>
<evidence type="ECO:0000256" key="5">
    <source>
        <dbReference type="ARBA" id="ARBA00022989"/>
    </source>
</evidence>
<comment type="subcellular location">
    <subcellularLocation>
        <location evidence="1 7">Cell membrane</location>
        <topology evidence="1 7">Multi-pass membrane protein</topology>
    </subcellularLocation>
</comment>
<keyword evidence="10" id="KW-1185">Reference proteome</keyword>
<feature type="transmembrane region" description="Helical" evidence="7">
    <location>
        <begin position="41"/>
        <end position="62"/>
    </location>
</feature>
<dbReference type="GO" id="GO:0055085">
    <property type="term" value="P:transmembrane transport"/>
    <property type="evidence" value="ECO:0007669"/>
    <property type="project" value="InterPro"/>
</dbReference>
<evidence type="ECO:0000256" key="3">
    <source>
        <dbReference type="ARBA" id="ARBA00022475"/>
    </source>
</evidence>
<evidence type="ECO:0000259" key="8">
    <source>
        <dbReference type="PROSITE" id="PS50928"/>
    </source>
</evidence>
<evidence type="ECO:0000256" key="2">
    <source>
        <dbReference type="ARBA" id="ARBA00022448"/>
    </source>
</evidence>
<evidence type="ECO:0000256" key="6">
    <source>
        <dbReference type="ARBA" id="ARBA00023136"/>
    </source>
</evidence>
<evidence type="ECO:0000256" key="7">
    <source>
        <dbReference type="RuleBase" id="RU363032"/>
    </source>
</evidence>
<gene>
    <name evidence="9" type="ORF">SAMN02745752_00056</name>
</gene>
<proteinExistence type="inferred from homology"/>
<dbReference type="RefSeq" id="WP_245770361.1">
    <property type="nucleotide sequence ID" value="NZ_FPJW01000001.1"/>
</dbReference>
<evidence type="ECO:0000256" key="1">
    <source>
        <dbReference type="ARBA" id="ARBA00004651"/>
    </source>
</evidence>
<evidence type="ECO:0000256" key="4">
    <source>
        <dbReference type="ARBA" id="ARBA00022692"/>
    </source>
</evidence>
<keyword evidence="5 7" id="KW-1133">Transmembrane helix</keyword>
<evidence type="ECO:0000313" key="10">
    <source>
        <dbReference type="Proteomes" id="UP000182350"/>
    </source>
</evidence>
<dbReference type="InterPro" id="IPR035906">
    <property type="entry name" value="MetI-like_sf"/>
</dbReference>
<dbReference type="PROSITE" id="PS50928">
    <property type="entry name" value="ABC_TM1"/>
    <property type="match status" value="1"/>
</dbReference>
<dbReference type="Gene3D" id="1.10.3720.10">
    <property type="entry name" value="MetI-like"/>
    <property type="match status" value="1"/>
</dbReference>
<dbReference type="STRING" id="1122209.SAMN02745752_00056"/>
<comment type="similarity">
    <text evidence="7">Belongs to the binding-protein-dependent transport system permease family.</text>
</comment>
<dbReference type="PANTHER" id="PTHR30043:SF1">
    <property type="entry name" value="ABC TRANSPORT SYSTEM PERMEASE PROTEIN P69"/>
    <property type="match status" value="1"/>
</dbReference>